<dbReference type="AlphaFoldDB" id="A0AA36I0Z3"/>
<accession>A0AA36I0Z3</accession>
<sequence length="89" mass="9260">MERESGITGLVVDCTGYPDVADFITVRVRALNGFIVGEDSLGIRLSQPAGARHFGEATPATDVGDDSQDWAVFNGDCETAEGSGRVVGG</sequence>
<dbReference type="Proteomes" id="UP001178507">
    <property type="component" value="Unassembled WGS sequence"/>
</dbReference>
<name>A0AA36I0Z3_9DINO</name>
<proteinExistence type="predicted"/>
<gene>
    <name evidence="1" type="ORF">EVOR1521_LOCUS6829</name>
</gene>
<protein>
    <submittedName>
        <fullName evidence="1">Uncharacterized protein</fullName>
    </submittedName>
</protein>
<dbReference type="EMBL" id="CAUJNA010000524">
    <property type="protein sequence ID" value="CAJ1378232.1"/>
    <property type="molecule type" value="Genomic_DNA"/>
</dbReference>
<reference evidence="1" key="1">
    <citation type="submission" date="2023-08" db="EMBL/GenBank/DDBJ databases">
        <authorList>
            <person name="Chen Y."/>
            <person name="Shah S."/>
            <person name="Dougan E. K."/>
            <person name="Thang M."/>
            <person name="Chan C."/>
        </authorList>
    </citation>
    <scope>NUCLEOTIDE SEQUENCE</scope>
</reference>
<keyword evidence="2" id="KW-1185">Reference proteome</keyword>
<evidence type="ECO:0000313" key="1">
    <source>
        <dbReference type="EMBL" id="CAJ1378232.1"/>
    </source>
</evidence>
<evidence type="ECO:0000313" key="2">
    <source>
        <dbReference type="Proteomes" id="UP001178507"/>
    </source>
</evidence>
<comment type="caution">
    <text evidence="1">The sequence shown here is derived from an EMBL/GenBank/DDBJ whole genome shotgun (WGS) entry which is preliminary data.</text>
</comment>
<organism evidence="1 2">
    <name type="scientific">Effrenium voratum</name>
    <dbReference type="NCBI Taxonomy" id="2562239"/>
    <lineage>
        <taxon>Eukaryota</taxon>
        <taxon>Sar</taxon>
        <taxon>Alveolata</taxon>
        <taxon>Dinophyceae</taxon>
        <taxon>Suessiales</taxon>
        <taxon>Symbiodiniaceae</taxon>
        <taxon>Effrenium</taxon>
    </lineage>
</organism>